<evidence type="ECO:0000259" key="8">
    <source>
        <dbReference type="Pfam" id="PF00081"/>
    </source>
</evidence>
<dbReference type="SUPFAM" id="SSF54719">
    <property type="entry name" value="Fe,Mn superoxide dismutase (SOD), C-terminal domain"/>
    <property type="match status" value="1"/>
</dbReference>
<sequence length="241" mass="27585">MNINRRNFLFILGAGIGTTALGIYPRQGFAQTLEDNSEPFKLPPLPYSYNALEPYIDEETMRFHHDKHHAGYTKKFNAAISKYPDLKIQSAEELLSNIDKLPKNIQTTVRQNGGGYLNHAIFWEIMSPNGGGQPTGEIAEAINQEFGSFEAFKNAFNEAGNSRFGSGWAWLVLDKKGKLQVVSTPNQDSPLMEGMYPIMGNDVWEHAYYLKYRNDRGQYLQQWWNVVNWNEVNKRFLLVKV</sequence>
<keyword evidence="4 6" id="KW-0479">Metal-binding</keyword>
<comment type="similarity">
    <text evidence="1 7">Belongs to the iron/manganese superoxide dismutase family.</text>
</comment>
<feature type="domain" description="Manganese/iron superoxide dismutase N-terminal" evidence="8">
    <location>
        <begin position="40"/>
        <end position="127"/>
    </location>
</feature>
<dbReference type="PROSITE" id="PS00088">
    <property type="entry name" value="SOD_MN"/>
    <property type="match status" value="1"/>
</dbReference>
<protein>
    <recommendedName>
        <fullName evidence="3 7">Superoxide dismutase</fullName>
        <ecNumber evidence="3 7">1.15.1.1</ecNumber>
    </recommendedName>
</protein>
<dbReference type="FunFam" id="1.10.287.990:FF:000001">
    <property type="entry name" value="Superoxide dismutase"/>
    <property type="match status" value="1"/>
</dbReference>
<dbReference type="Gene3D" id="1.10.287.990">
    <property type="entry name" value="Fe,Mn superoxide dismutase (SOD) domain"/>
    <property type="match status" value="1"/>
</dbReference>
<feature type="binding site" evidence="6">
    <location>
        <position position="64"/>
    </location>
    <ligand>
        <name>Mn(2+)</name>
        <dbReference type="ChEBI" id="CHEBI:29035"/>
    </ligand>
</feature>
<dbReference type="PRINTS" id="PR01703">
    <property type="entry name" value="MNSODISMTASE"/>
</dbReference>
<evidence type="ECO:0000313" key="10">
    <source>
        <dbReference type="EMBL" id="ACK70659.1"/>
    </source>
</evidence>
<dbReference type="KEGG" id="cyc:PCC7424_2237"/>
<keyword evidence="11" id="KW-1185">Reference proteome</keyword>
<dbReference type="HOGENOM" id="CLU_031625_0_1_3"/>
<dbReference type="Gene3D" id="3.55.40.20">
    <property type="entry name" value="Iron/manganese superoxide dismutase, C-terminal domain"/>
    <property type="match status" value="1"/>
</dbReference>
<feature type="binding site" evidence="6">
    <location>
        <position position="119"/>
    </location>
    <ligand>
        <name>Mn(2+)</name>
        <dbReference type="ChEBI" id="CHEBI:29035"/>
    </ligand>
</feature>
<evidence type="ECO:0000256" key="1">
    <source>
        <dbReference type="ARBA" id="ARBA00008714"/>
    </source>
</evidence>
<dbReference type="eggNOG" id="COG0605">
    <property type="taxonomic scope" value="Bacteria"/>
</dbReference>
<evidence type="ECO:0000256" key="6">
    <source>
        <dbReference type="PIRSR" id="PIRSR000349-1"/>
    </source>
</evidence>
<evidence type="ECO:0000256" key="4">
    <source>
        <dbReference type="ARBA" id="ARBA00022723"/>
    </source>
</evidence>
<feature type="binding site" evidence="6">
    <location>
        <position position="202"/>
    </location>
    <ligand>
        <name>Mn(2+)</name>
        <dbReference type="ChEBI" id="CHEBI:29035"/>
    </ligand>
</feature>
<proteinExistence type="inferred from homology"/>
<dbReference type="STRING" id="65393.PCC7424_2237"/>
<organism evidence="10 11">
    <name type="scientific">Gloeothece citriformis (strain PCC 7424)</name>
    <name type="common">Cyanothece sp. (strain PCC 7424)</name>
    <dbReference type="NCBI Taxonomy" id="65393"/>
    <lineage>
        <taxon>Bacteria</taxon>
        <taxon>Bacillati</taxon>
        <taxon>Cyanobacteriota</taxon>
        <taxon>Cyanophyceae</taxon>
        <taxon>Oscillatoriophycideae</taxon>
        <taxon>Chroococcales</taxon>
        <taxon>Aphanothecaceae</taxon>
        <taxon>Gloeothece</taxon>
        <taxon>Gloeothece citriformis</taxon>
    </lineage>
</organism>
<accession>B7KHG4</accession>
<dbReference type="FunFam" id="3.55.40.20:FF:000001">
    <property type="entry name" value="Superoxide dismutase"/>
    <property type="match status" value="1"/>
</dbReference>
<feature type="domain" description="Manganese/iron superoxide dismutase C-terminal" evidence="9">
    <location>
        <begin position="134"/>
        <end position="235"/>
    </location>
</feature>
<dbReference type="InterPro" id="IPR019831">
    <property type="entry name" value="Mn/Fe_SOD_N"/>
</dbReference>
<reference evidence="11" key="1">
    <citation type="journal article" date="2011" name="MBio">
        <title>Novel metabolic attributes of the genus Cyanothece, comprising a group of unicellular nitrogen-fixing Cyanobacteria.</title>
        <authorList>
            <person name="Bandyopadhyay A."/>
            <person name="Elvitigala T."/>
            <person name="Welsh E."/>
            <person name="Stockel J."/>
            <person name="Liberton M."/>
            <person name="Min H."/>
            <person name="Sherman L.A."/>
            <person name="Pakrasi H.B."/>
        </authorList>
    </citation>
    <scope>NUCLEOTIDE SEQUENCE [LARGE SCALE GENOMIC DNA]</scope>
    <source>
        <strain evidence="11">PCC 7424</strain>
    </source>
</reference>
<name>B7KHG4_GLOC7</name>
<dbReference type="SUPFAM" id="SSF46609">
    <property type="entry name" value="Fe,Mn superoxide dismutase (SOD), N-terminal domain"/>
    <property type="match status" value="1"/>
</dbReference>
<dbReference type="Proteomes" id="UP000002384">
    <property type="component" value="Chromosome"/>
</dbReference>
<evidence type="ECO:0000256" key="3">
    <source>
        <dbReference type="ARBA" id="ARBA00012682"/>
    </source>
</evidence>
<dbReference type="GO" id="GO:0004784">
    <property type="term" value="F:superoxide dismutase activity"/>
    <property type="evidence" value="ECO:0007669"/>
    <property type="project" value="UniProtKB-EC"/>
</dbReference>
<dbReference type="InterPro" id="IPR019833">
    <property type="entry name" value="Mn/Fe_SOD_BS"/>
</dbReference>
<dbReference type="PROSITE" id="PS51318">
    <property type="entry name" value="TAT"/>
    <property type="match status" value="1"/>
</dbReference>
<dbReference type="OrthoDB" id="9803125at2"/>
<dbReference type="InterPro" id="IPR006311">
    <property type="entry name" value="TAT_signal"/>
</dbReference>
<gene>
    <name evidence="10" type="ordered locus">PCC7424_2237</name>
</gene>
<dbReference type="GO" id="GO:0005737">
    <property type="term" value="C:cytoplasm"/>
    <property type="evidence" value="ECO:0007669"/>
    <property type="project" value="TreeGrafter"/>
</dbReference>
<dbReference type="PANTHER" id="PTHR43595:SF2">
    <property type="entry name" value="SMALL RIBOSOMAL SUBUNIT PROTEIN MS42"/>
    <property type="match status" value="1"/>
</dbReference>
<dbReference type="InterPro" id="IPR019832">
    <property type="entry name" value="Mn/Fe_SOD_C"/>
</dbReference>
<dbReference type="GO" id="GO:0046872">
    <property type="term" value="F:metal ion binding"/>
    <property type="evidence" value="ECO:0007669"/>
    <property type="project" value="UniProtKB-KW"/>
</dbReference>
<feature type="binding site" evidence="6">
    <location>
        <position position="206"/>
    </location>
    <ligand>
        <name>Mn(2+)</name>
        <dbReference type="ChEBI" id="CHEBI:29035"/>
    </ligand>
</feature>
<dbReference type="RefSeq" id="WP_015954264.1">
    <property type="nucleotide sequence ID" value="NC_011729.1"/>
</dbReference>
<comment type="subunit">
    <text evidence="2">Homodimer.</text>
</comment>
<evidence type="ECO:0000256" key="5">
    <source>
        <dbReference type="ARBA" id="ARBA00023002"/>
    </source>
</evidence>
<comment type="catalytic activity">
    <reaction evidence="7">
        <text>2 superoxide + 2 H(+) = H2O2 + O2</text>
        <dbReference type="Rhea" id="RHEA:20696"/>
        <dbReference type="ChEBI" id="CHEBI:15378"/>
        <dbReference type="ChEBI" id="CHEBI:15379"/>
        <dbReference type="ChEBI" id="CHEBI:16240"/>
        <dbReference type="ChEBI" id="CHEBI:18421"/>
        <dbReference type="EC" id="1.15.1.1"/>
    </reaction>
</comment>
<dbReference type="PIRSF" id="PIRSF000349">
    <property type="entry name" value="SODismutase"/>
    <property type="match status" value="1"/>
</dbReference>
<evidence type="ECO:0000259" key="9">
    <source>
        <dbReference type="Pfam" id="PF02777"/>
    </source>
</evidence>
<dbReference type="EC" id="1.15.1.1" evidence="3 7"/>
<keyword evidence="5 7" id="KW-0560">Oxidoreductase</keyword>
<dbReference type="InterPro" id="IPR001189">
    <property type="entry name" value="Mn/Fe_SOD"/>
</dbReference>
<dbReference type="AlphaFoldDB" id="B7KHG4"/>
<comment type="function">
    <text evidence="7">Destroys radicals which are normally produced within the cells and which are toxic to biological systems.</text>
</comment>
<dbReference type="InterPro" id="IPR036324">
    <property type="entry name" value="Mn/Fe_SOD_N_sf"/>
</dbReference>
<dbReference type="InterPro" id="IPR036314">
    <property type="entry name" value="SOD_C_sf"/>
</dbReference>
<evidence type="ECO:0000256" key="7">
    <source>
        <dbReference type="RuleBase" id="RU000414"/>
    </source>
</evidence>
<dbReference type="Pfam" id="PF00081">
    <property type="entry name" value="Sod_Fe_N"/>
    <property type="match status" value="1"/>
</dbReference>
<dbReference type="PANTHER" id="PTHR43595">
    <property type="entry name" value="37S RIBOSOMAL PROTEIN S26, MITOCHONDRIAL"/>
    <property type="match status" value="1"/>
</dbReference>
<dbReference type="EMBL" id="CP001291">
    <property type="protein sequence ID" value="ACK70659.1"/>
    <property type="molecule type" value="Genomic_DNA"/>
</dbReference>
<evidence type="ECO:0000313" key="11">
    <source>
        <dbReference type="Proteomes" id="UP000002384"/>
    </source>
</evidence>
<dbReference type="Pfam" id="PF02777">
    <property type="entry name" value="Sod_Fe_C"/>
    <property type="match status" value="1"/>
</dbReference>
<evidence type="ECO:0000256" key="2">
    <source>
        <dbReference type="ARBA" id="ARBA00011738"/>
    </source>
</evidence>